<organism evidence="3 4">
    <name type="scientific">Mycolicibacterium fallax</name>
    <name type="common">Mycobacterium fallax</name>
    <dbReference type="NCBI Taxonomy" id="1793"/>
    <lineage>
        <taxon>Bacteria</taxon>
        <taxon>Bacillati</taxon>
        <taxon>Actinomycetota</taxon>
        <taxon>Actinomycetes</taxon>
        <taxon>Mycobacteriales</taxon>
        <taxon>Mycobacteriaceae</taxon>
        <taxon>Mycolicibacterium</taxon>
    </lineage>
</organism>
<evidence type="ECO:0000259" key="2">
    <source>
        <dbReference type="Pfam" id="PF25231"/>
    </source>
</evidence>
<dbReference type="STRING" id="1793.AWC04_02395"/>
<accession>A0A1X1RKB3</accession>
<name>A0A1X1RKB3_MYCFA</name>
<gene>
    <name evidence="3" type="ORF">AWC04_02395</name>
</gene>
<dbReference type="InterPro" id="IPR057169">
    <property type="entry name" value="DUF7847"/>
</dbReference>
<feature type="transmembrane region" description="Helical" evidence="1">
    <location>
        <begin position="207"/>
        <end position="230"/>
    </location>
</feature>
<dbReference type="AlphaFoldDB" id="A0A1X1RKB3"/>
<feature type="transmembrane region" description="Helical" evidence="1">
    <location>
        <begin position="75"/>
        <end position="103"/>
    </location>
</feature>
<keyword evidence="1" id="KW-0472">Membrane</keyword>
<dbReference type="Pfam" id="PF25231">
    <property type="entry name" value="DUF7847"/>
    <property type="match status" value="1"/>
</dbReference>
<feature type="domain" description="DUF7847" evidence="2">
    <location>
        <begin position="21"/>
        <end position="280"/>
    </location>
</feature>
<reference evidence="3 4" key="1">
    <citation type="submission" date="2016-01" db="EMBL/GenBank/DDBJ databases">
        <title>The new phylogeny of the genus Mycobacterium.</title>
        <authorList>
            <person name="Tarcisio F."/>
            <person name="Conor M."/>
            <person name="Antonella G."/>
            <person name="Elisabetta G."/>
            <person name="Giulia F.S."/>
            <person name="Sara T."/>
            <person name="Anna F."/>
            <person name="Clotilde B."/>
            <person name="Roberto B."/>
            <person name="Veronica D.S."/>
            <person name="Fabio R."/>
            <person name="Monica P."/>
            <person name="Olivier J."/>
            <person name="Enrico T."/>
            <person name="Nicola S."/>
        </authorList>
    </citation>
    <scope>NUCLEOTIDE SEQUENCE [LARGE SCALE GENOMIC DNA]</scope>
    <source>
        <strain evidence="3 4">DSM 44179</strain>
    </source>
</reference>
<feature type="transmembrane region" description="Helical" evidence="1">
    <location>
        <begin position="250"/>
        <end position="279"/>
    </location>
</feature>
<feature type="transmembrane region" description="Helical" evidence="1">
    <location>
        <begin position="31"/>
        <end position="55"/>
    </location>
</feature>
<keyword evidence="4" id="KW-1185">Reference proteome</keyword>
<evidence type="ECO:0000313" key="3">
    <source>
        <dbReference type="EMBL" id="ORV08118.1"/>
    </source>
</evidence>
<feature type="transmembrane region" description="Helical" evidence="1">
    <location>
        <begin position="123"/>
        <end position="151"/>
    </location>
</feature>
<keyword evidence="1" id="KW-0812">Transmembrane</keyword>
<dbReference type="Proteomes" id="UP000193484">
    <property type="component" value="Unassembled WGS sequence"/>
</dbReference>
<evidence type="ECO:0000313" key="4">
    <source>
        <dbReference type="Proteomes" id="UP000193484"/>
    </source>
</evidence>
<comment type="caution">
    <text evidence="3">The sequence shown here is derived from an EMBL/GenBank/DDBJ whole genome shotgun (WGS) entry which is preliminary data.</text>
</comment>
<protein>
    <recommendedName>
        <fullName evidence="2">DUF7847 domain-containing protein</fullName>
    </recommendedName>
</protein>
<keyword evidence="1" id="KW-1133">Transmembrane helix</keyword>
<sequence length="321" mass="33464">MPGIIPLRPLTLSELYNGAIGYIRRSPKATLGLTTIVIVGTQLLALVLQLGPLALLGKLDLLQDPDVDLVVSSLLQVPAALAGLLAGVLLGGMLTVVIGRAVFGSSITIAEAWERIRPRLPALIGLAALEFFGVLLVLAVVIALITALAAANTVVAVAVGLPLALAVLVGLGFLWVQLAFAPTAIVLERLPVMTAIRRSLTLVRGDFWRILGILVLTGIITGMIASALGFPFTFAGGLVTTMADQPGLMVLGAVLTAAGGSIGQIVASPFSAGVSVLLYTDRRMRAEAFDLVLRTGAAQRAQHPQIDPSADPTDLLWLTRR</sequence>
<feature type="transmembrane region" description="Helical" evidence="1">
    <location>
        <begin position="163"/>
        <end position="187"/>
    </location>
</feature>
<proteinExistence type="predicted"/>
<dbReference type="EMBL" id="LQOJ01000016">
    <property type="protein sequence ID" value="ORV08118.1"/>
    <property type="molecule type" value="Genomic_DNA"/>
</dbReference>
<evidence type="ECO:0000256" key="1">
    <source>
        <dbReference type="SAM" id="Phobius"/>
    </source>
</evidence>